<evidence type="ECO:0000256" key="12">
    <source>
        <dbReference type="ARBA" id="ARBA00033413"/>
    </source>
</evidence>
<dbReference type="CDD" id="cd00483">
    <property type="entry name" value="HPPK"/>
    <property type="match status" value="1"/>
</dbReference>
<dbReference type="Proteomes" id="UP000000374">
    <property type="component" value="Chromosome"/>
</dbReference>
<keyword evidence="15" id="KW-1185">Reference proteome</keyword>
<keyword evidence="9" id="KW-0289">Folate biosynthesis</keyword>
<comment type="pathway">
    <text evidence="1">Cofactor biosynthesis; tetrahydrofolate biosynthesis; 2-amino-4-hydroxy-6-hydroxymethyl-7,8-dihydropteridine diphosphate from 7,8-dihydroneopterin triphosphate: step 4/4.</text>
</comment>
<evidence type="ECO:0000256" key="7">
    <source>
        <dbReference type="ARBA" id="ARBA00022777"/>
    </source>
</evidence>
<evidence type="ECO:0000256" key="10">
    <source>
        <dbReference type="ARBA" id="ARBA00029409"/>
    </source>
</evidence>
<dbReference type="RefSeq" id="WP_011809529.1">
    <property type="nucleotide sequence ID" value="NC_008786.1"/>
</dbReference>
<dbReference type="InterPro" id="IPR035907">
    <property type="entry name" value="Hppk_sf"/>
</dbReference>
<dbReference type="eggNOG" id="COG0801">
    <property type="taxonomic scope" value="Bacteria"/>
</dbReference>
<dbReference type="STRING" id="391735.Veis_1768"/>
<name>A1WIR5_VEREI</name>
<dbReference type="PROSITE" id="PS00794">
    <property type="entry name" value="HPPK"/>
    <property type="match status" value="1"/>
</dbReference>
<dbReference type="PANTHER" id="PTHR43071">
    <property type="entry name" value="2-AMINO-4-HYDROXY-6-HYDROXYMETHYLDIHYDROPTERIDINE PYROPHOSPHOKINASE"/>
    <property type="match status" value="1"/>
</dbReference>
<gene>
    <name evidence="14" type="ordered locus">Veis_1768</name>
</gene>
<dbReference type="InterPro" id="IPR000550">
    <property type="entry name" value="Hppk"/>
</dbReference>
<evidence type="ECO:0000256" key="2">
    <source>
        <dbReference type="ARBA" id="ARBA00005810"/>
    </source>
</evidence>
<dbReference type="EMBL" id="CP000542">
    <property type="protein sequence ID" value="ABM57522.1"/>
    <property type="molecule type" value="Genomic_DNA"/>
</dbReference>
<evidence type="ECO:0000313" key="14">
    <source>
        <dbReference type="EMBL" id="ABM57522.1"/>
    </source>
</evidence>
<sequence length="186" mass="19647">MSRPQRFALPTVPREAPPAEPVFIGLGANLGQRAEHLRAALAAMDALPGTRVQRVSPLYASAPVDADGPDYLNAVAELGTALAPEALLAALQSIEQAAGRQRPYRHAPRPLDLDILWFGDRVIATPGLAVPHPRMAGRAFVLRPLADLVPQRIAPAALQAVAGQAIARVQGPDWAAGSFSIEPSKI</sequence>
<dbReference type="Gene3D" id="3.30.70.560">
    <property type="entry name" value="7,8-Dihydro-6-hydroxymethylpterin-pyrophosphokinase HPPK"/>
    <property type="match status" value="1"/>
</dbReference>
<dbReference type="OrthoDB" id="9808041at2"/>
<keyword evidence="7 14" id="KW-0418">Kinase</keyword>
<dbReference type="GO" id="GO:0003848">
    <property type="term" value="F:2-amino-4-hydroxy-6-hydroxymethyldihydropteridine diphosphokinase activity"/>
    <property type="evidence" value="ECO:0007669"/>
    <property type="project" value="UniProtKB-EC"/>
</dbReference>
<evidence type="ECO:0000256" key="9">
    <source>
        <dbReference type="ARBA" id="ARBA00022909"/>
    </source>
</evidence>
<evidence type="ECO:0000256" key="8">
    <source>
        <dbReference type="ARBA" id="ARBA00022840"/>
    </source>
</evidence>
<comment type="function">
    <text evidence="10">Catalyzes the transfer of pyrophosphate from adenosine triphosphate (ATP) to 6-hydroxymethyl-7,8-dihydropterin, an enzymatic step in folate biosynthesis pathway.</text>
</comment>
<accession>A1WIR5</accession>
<dbReference type="HOGENOM" id="CLU_097916_2_0_4"/>
<keyword evidence="6" id="KW-0547">Nucleotide-binding</keyword>
<evidence type="ECO:0000256" key="11">
    <source>
        <dbReference type="ARBA" id="ARBA00029766"/>
    </source>
</evidence>
<dbReference type="GO" id="GO:0005524">
    <property type="term" value="F:ATP binding"/>
    <property type="evidence" value="ECO:0007669"/>
    <property type="project" value="UniProtKB-KW"/>
</dbReference>
<evidence type="ECO:0000313" key="15">
    <source>
        <dbReference type="Proteomes" id="UP000000374"/>
    </source>
</evidence>
<dbReference type="SUPFAM" id="SSF55083">
    <property type="entry name" value="6-hydroxymethyl-7,8-dihydropterin pyrophosphokinase, HPPK"/>
    <property type="match status" value="1"/>
</dbReference>
<comment type="similarity">
    <text evidence="2">Belongs to the HPPK family.</text>
</comment>
<dbReference type="KEGG" id="vei:Veis_1768"/>
<dbReference type="GO" id="GO:0046654">
    <property type="term" value="P:tetrahydrofolate biosynthetic process"/>
    <property type="evidence" value="ECO:0007669"/>
    <property type="project" value="UniProtKB-UniPathway"/>
</dbReference>
<dbReference type="NCBIfam" id="TIGR01498">
    <property type="entry name" value="folK"/>
    <property type="match status" value="1"/>
</dbReference>
<evidence type="ECO:0000259" key="13">
    <source>
        <dbReference type="PROSITE" id="PS00794"/>
    </source>
</evidence>
<dbReference type="UniPathway" id="UPA00077">
    <property type="reaction ID" value="UER00155"/>
</dbReference>
<keyword evidence="8" id="KW-0067">ATP-binding</keyword>
<dbReference type="EC" id="2.7.6.3" evidence="3"/>
<feature type="domain" description="7,8-dihydro-6-hydroxymethylpterin-pyrophosphokinase" evidence="13">
    <location>
        <begin position="105"/>
        <end position="116"/>
    </location>
</feature>
<dbReference type="GO" id="GO:0016301">
    <property type="term" value="F:kinase activity"/>
    <property type="evidence" value="ECO:0007669"/>
    <property type="project" value="UniProtKB-KW"/>
</dbReference>
<keyword evidence="5 14" id="KW-0808">Transferase</keyword>
<dbReference type="GeneID" id="76460370"/>
<proteinExistence type="inferred from homology"/>
<dbReference type="GO" id="GO:0046656">
    <property type="term" value="P:folic acid biosynthetic process"/>
    <property type="evidence" value="ECO:0007669"/>
    <property type="project" value="UniProtKB-KW"/>
</dbReference>
<dbReference type="Pfam" id="PF01288">
    <property type="entry name" value="HPPK"/>
    <property type="match status" value="1"/>
</dbReference>
<reference evidence="15" key="1">
    <citation type="submission" date="2006-12" db="EMBL/GenBank/DDBJ databases">
        <title>Complete sequence of chromosome 1 of Verminephrobacter eiseniae EF01-2.</title>
        <authorList>
            <person name="Copeland A."/>
            <person name="Lucas S."/>
            <person name="Lapidus A."/>
            <person name="Barry K."/>
            <person name="Detter J.C."/>
            <person name="Glavina del Rio T."/>
            <person name="Dalin E."/>
            <person name="Tice H."/>
            <person name="Pitluck S."/>
            <person name="Chertkov O."/>
            <person name="Brettin T."/>
            <person name="Bruce D."/>
            <person name="Han C."/>
            <person name="Tapia R."/>
            <person name="Gilna P."/>
            <person name="Schmutz J."/>
            <person name="Larimer F."/>
            <person name="Land M."/>
            <person name="Hauser L."/>
            <person name="Kyrpides N."/>
            <person name="Kim E."/>
            <person name="Stahl D."/>
            <person name="Richardson P."/>
        </authorList>
    </citation>
    <scope>NUCLEOTIDE SEQUENCE [LARGE SCALE GENOMIC DNA]</scope>
    <source>
        <strain evidence="15">EF01-2</strain>
    </source>
</reference>
<evidence type="ECO:0000256" key="3">
    <source>
        <dbReference type="ARBA" id="ARBA00013253"/>
    </source>
</evidence>
<evidence type="ECO:0000256" key="4">
    <source>
        <dbReference type="ARBA" id="ARBA00016218"/>
    </source>
</evidence>
<evidence type="ECO:0000256" key="5">
    <source>
        <dbReference type="ARBA" id="ARBA00022679"/>
    </source>
</evidence>
<protein>
    <recommendedName>
        <fullName evidence="4">2-amino-4-hydroxy-6-hydroxymethyldihydropteridine pyrophosphokinase</fullName>
        <ecNumber evidence="3">2.7.6.3</ecNumber>
    </recommendedName>
    <alternativeName>
        <fullName evidence="11">6-hydroxymethyl-7,8-dihydropterin pyrophosphokinase</fullName>
    </alternativeName>
    <alternativeName>
        <fullName evidence="12">7,8-dihydro-6-hydroxymethylpterin-pyrophosphokinase</fullName>
    </alternativeName>
</protein>
<evidence type="ECO:0000256" key="1">
    <source>
        <dbReference type="ARBA" id="ARBA00005051"/>
    </source>
</evidence>
<organism evidence="14 15">
    <name type="scientific">Verminephrobacter eiseniae (strain EF01-2)</name>
    <dbReference type="NCBI Taxonomy" id="391735"/>
    <lineage>
        <taxon>Bacteria</taxon>
        <taxon>Pseudomonadati</taxon>
        <taxon>Pseudomonadota</taxon>
        <taxon>Betaproteobacteria</taxon>
        <taxon>Burkholderiales</taxon>
        <taxon>Comamonadaceae</taxon>
        <taxon>Verminephrobacter</taxon>
    </lineage>
</organism>
<dbReference type="AlphaFoldDB" id="A1WIR5"/>
<evidence type="ECO:0000256" key="6">
    <source>
        <dbReference type="ARBA" id="ARBA00022741"/>
    </source>
</evidence>
<dbReference type="PANTHER" id="PTHR43071:SF1">
    <property type="entry name" value="2-AMINO-4-HYDROXY-6-HYDROXYMETHYLDIHYDROPTERIDINE PYROPHOSPHOKINASE"/>
    <property type="match status" value="1"/>
</dbReference>